<dbReference type="AlphaFoldDB" id="A0A7J8BLX8"/>
<organism evidence="2 3">
    <name type="scientific">Molossus molossus</name>
    <name type="common">Pallas' mastiff bat</name>
    <name type="synonym">Vespertilio molossus</name>
    <dbReference type="NCBI Taxonomy" id="27622"/>
    <lineage>
        <taxon>Eukaryota</taxon>
        <taxon>Metazoa</taxon>
        <taxon>Chordata</taxon>
        <taxon>Craniata</taxon>
        <taxon>Vertebrata</taxon>
        <taxon>Euteleostomi</taxon>
        <taxon>Mammalia</taxon>
        <taxon>Eutheria</taxon>
        <taxon>Laurasiatheria</taxon>
        <taxon>Chiroptera</taxon>
        <taxon>Yangochiroptera</taxon>
        <taxon>Molossidae</taxon>
        <taxon>Molossus</taxon>
    </lineage>
</organism>
<gene>
    <name evidence="2" type="ORF">HJG59_010122</name>
</gene>
<accession>A0A7J8BLX8</accession>
<dbReference type="Proteomes" id="UP000550707">
    <property type="component" value="Unassembled WGS sequence"/>
</dbReference>
<sequence length="142" mass="15582">MTLARLHPQPQGPHKGTTWSMAAQIQLRRVVGGDLALRCEKSTEQGDQPELDCLTWSSCQSASISALNSQRPSKVPPDSPHPREVTARTASTFPQCSGTLLTCSYVSPNVSSTFHDCWIMRVGKLSLCGMSRREQDNGRSRP</sequence>
<proteinExistence type="predicted"/>
<evidence type="ECO:0000256" key="1">
    <source>
        <dbReference type="SAM" id="MobiDB-lite"/>
    </source>
</evidence>
<name>A0A7J8BLX8_MOLMO</name>
<keyword evidence="3" id="KW-1185">Reference proteome</keyword>
<feature type="region of interest" description="Disordered" evidence="1">
    <location>
        <begin position="67"/>
        <end position="90"/>
    </location>
</feature>
<reference evidence="2 3" key="1">
    <citation type="journal article" date="2020" name="Nature">
        <title>Six reference-quality genomes reveal evolution of bat adaptations.</title>
        <authorList>
            <person name="Jebb D."/>
            <person name="Huang Z."/>
            <person name="Pippel M."/>
            <person name="Hughes G.M."/>
            <person name="Lavrichenko K."/>
            <person name="Devanna P."/>
            <person name="Winkler S."/>
            <person name="Jermiin L.S."/>
            <person name="Skirmuntt E.C."/>
            <person name="Katzourakis A."/>
            <person name="Burkitt-Gray L."/>
            <person name="Ray D.A."/>
            <person name="Sullivan K.A.M."/>
            <person name="Roscito J.G."/>
            <person name="Kirilenko B.M."/>
            <person name="Davalos L.M."/>
            <person name="Corthals A.P."/>
            <person name="Power M.L."/>
            <person name="Jones G."/>
            <person name="Ransome R.D."/>
            <person name="Dechmann D.K.N."/>
            <person name="Locatelli A.G."/>
            <person name="Puechmaille S.J."/>
            <person name="Fedrigo O."/>
            <person name="Jarvis E.D."/>
            <person name="Hiller M."/>
            <person name="Vernes S.C."/>
            <person name="Myers E.W."/>
            <person name="Teeling E.C."/>
        </authorList>
    </citation>
    <scope>NUCLEOTIDE SEQUENCE [LARGE SCALE GENOMIC DNA]</scope>
    <source>
        <strain evidence="2">MMolMol1</strain>
        <tissue evidence="2">Muscle</tissue>
    </source>
</reference>
<protein>
    <submittedName>
        <fullName evidence="2">Uncharacterized protein</fullName>
    </submittedName>
</protein>
<dbReference type="EMBL" id="JACASF010000023">
    <property type="protein sequence ID" value="KAF6399853.1"/>
    <property type="molecule type" value="Genomic_DNA"/>
</dbReference>
<evidence type="ECO:0000313" key="3">
    <source>
        <dbReference type="Proteomes" id="UP000550707"/>
    </source>
</evidence>
<dbReference type="InParanoid" id="A0A7J8BLX8"/>
<comment type="caution">
    <text evidence="2">The sequence shown here is derived from an EMBL/GenBank/DDBJ whole genome shotgun (WGS) entry which is preliminary data.</text>
</comment>
<evidence type="ECO:0000313" key="2">
    <source>
        <dbReference type="EMBL" id="KAF6399853.1"/>
    </source>
</evidence>